<evidence type="ECO:0000313" key="1">
    <source>
        <dbReference type="EMBL" id="CAI5713003.1"/>
    </source>
</evidence>
<protein>
    <submittedName>
        <fullName evidence="1">Uncharacterized protein</fullName>
    </submittedName>
</protein>
<organism evidence="1 2">
    <name type="scientific">Peronospora farinosa</name>
    <dbReference type="NCBI Taxonomy" id="134698"/>
    <lineage>
        <taxon>Eukaryota</taxon>
        <taxon>Sar</taxon>
        <taxon>Stramenopiles</taxon>
        <taxon>Oomycota</taxon>
        <taxon>Peronosporomycetes</taxon>
        <taxon>Peronosporales</taxon>
        <taxon>Peronosporaceae</taxon>
        <taxon>Peronospora</taxon>
    </lineage>
</organism>
<dbReference type="AlphaFoldDB" id="A0AAV0T5C5"/>
<gene>
    <name evidence="1" type="ORF">PFR002_LOCUS2662</name>
</gene>
<accession>A0AAV0T5C5</accession>
<dbReference type="EMBL" id="CANTFK010000289">
    <property type="protein sequence ID" value="CAI5713003.1"/>
    <property type="molecule type" value="Genomic_DNA"/>
</dbReference>
<reference evidence="1" key="1">
    <citation type="submission" date="2022-12" db="EMBL/GenBank/DDBJ databases">
        <authorList>
            <person name="Webb A."/>
        </authorList>
    </citation>
    <scope>NUCLEOTIDE SEQUENCE</scope>
    <source>
        <strain evidence="1">Pf2</strain>
    </source>
</reference>
<comment type="caution">
    <text evidence="1">The sequence shown here is derived from an EMBL/GenBank/DDBJ whole genome shotgun (WGS) entry which is preliminary data.</text>
</comment>
<dbReference type="Proteomes" id="UP001159659">
    <property type="component" value="Unassembled WGS sequence"/>
</dbReference>
<sequence>MRSRLDSVHEATGFLKLPSAGYDLDSVRAEVTLEEQSMLEDLGVDLYANGSQDGGLSQPTQLDSINRKSPPASAHVHSEVYARILRYDDMSQMDAIDARIAGRLHSINEDVFAEWAQTKDIKYGLPALDSFSHWNRYIQSWMGVRFTLEFQWLLTQHQQRFEWLGMLTIPQSICAIRRI</sequence>
<name>A0AAV0T5C5_9STRA</name>
<evidence type="ECO:0000313" key="2">
    <source>
        <dbReference type="Proteomes" id="UP001159659"/>
    </source>
</evidence>
<proteinExistence type="predicted"/>